<protein>
    <submittedName>
        <fullName evidence="11">Cell growth-regulating nucleolar protein</fullName>
    </submittedName>
</protein>
<dbReference type="GO" id="GO:0000122">
    <property type="term" value="P:negative regulation of transcription by RNA polymerase II"/>
    <property type="evidence" value="ECO:0007669"/>
    <property type="project" value="TreeGrafter"/>
</dbReference>
<dbReference type="GeneID" id="100901618"/>
<keyword evidence="3" id="KW-0677">Repeat</keyword>
<dbReference type="PROSITE" id="PS51804">
    <property type="entry name" value="ZF_C2HC_LYAR"/>
    <property type="match status" value="2"/>
</dbReference>
<dbReference type="InterPro" id="IPR014898">
    <property type="entry name" value="Znf_C2H2_LYAR"/>
</dbReference>
<evidence type="ECO:0000313" key="10">
    <source>
        <dbReference type="Proteomes" id="UP000694867"/>
    </source>
</evidence>
<proteinExistence type="predicted"/>
<dbReference type="GO" id="GO:0005730">
    <property type="term" value="C:nucleolus"/>
    <property type="evidence" value="ECO:0007669"/>
    <property type="project" value="TreeGrafter"/>
</dbReference>
<dbReference type="PANTHER" id="PTHR13100">
    <property type="entry name" value="CELL GROWTH-REGULATING NUCLEOLAR PROTEIN LYAR"/>
    <property type="match status" value="1"/>
</dbReference>
<evidence type="ECO:0000256" key="1">
    <source>
        <dbReference type="ARBA" id="ARBA00004123"/>
    </source>
</evidence>
<dbReference type="InterPro" id="IPR039999">
    <property type="entry name" value="LYAR"/>
</dbReference>
<evidence type="ECO:0000256" key="8">
    <source>
        <dbReference type="SAM" id="MobiDB-lite"/>
    </source>
</evidence>
<feature type="domain" description="Zinc finger C2H2 LYAR-type" evidence="9">
    <location>
        <begin position="32"/>
        <end position="56"/>
    </location>
</feature>
<evidence type="ECO:0000256" key="6">
    <source>
        <dbReference type="ARBA" id="ARBA00023242"/>
    </source>
</evidence>
<dbReference type="FunFam" id="3.30.1490.490:FF:000001">
    <property type="entry name" value="cell growth-regulating nucleolar protein-like"/>
    <property type="match status" value="1"/>
</dbReference>
<evidence type="ECO:0000313" key="11">
    <source>
        <dbReference type="RefSeq" id="XP_003739121.1"/>
    </source>
</evidence>
<keyword evidence="4 7" id="KW-0863">Zinc-finger</keyword>
<comment type="subcellular location">
    <subcellularLocation>
        <location evidence="1">Nucleus</location>
    </subcellularLocation>
</comment>
<dbReference type="PANTHER" id="PTHR13100:SF10">
    <property type="entry name" value="CELL GROWTH-REGULATING NUCLEOLAR PROTEIN"/>
    <property type="match status" value="1"/>
</dbReference>
<evidence type="ECO:0000256" key="5">
    <source>
        <dbReference type="ARBA" id="ARBA00022833"/>
    </source>
</evidence>
<evidence type="ECO:0000256" key="3">
    <source>
        <dbReference type="ARBA" id="ARBA00022737"/>
    </source>
</evidence>
<evidence type="ECO:0000256" key="2">
    <source>
        <dbReference type="ARBA" id="ARBA00022723"/>
    </source>
</evidence>
<keyword evidence="6" id="KW-0539">Nucleus</keyword>
<dbReference type="GO" id="GO:0008270">
    <property type="term" value="F:zinc ion binding"/>
    <property type="evidence" value="ECO:0007669"/>
    <property type="project" value="UniProtKB-KW"/>
</dbReference>
<evidence type="ECO:0000259" key="9">
    <source>
        <dbReference type="Pfam" id="PF08790"/>
    </source>
</evidence>
<dbReference type="GO" id="GO:0006364">
    <property type="term" value="P:rRNA processing"/>
    <property type="evidence" value="ECO:0007669"/>
    <property type="project" value="TreeGrafter"/>
</dbReference>
<keyword evidence="2" id="KW-0479">Metal-binding</keyword>
<dbReference type="Pfam" id="PF08790">
    <property type="entry name" value="zf-LYAR"/>
    <property type="match status" value="1"/>
</dbReference>
<evidence type="ECO:0000256" key="7">
    <source>
        <dbReference type="PROSITE-ProRule" id="PRU01145"/>
    </source>
</evidence>
<organism evidence="10 11">
    <name type="scientific">Galendromus occidentalis</name>
    <name type="common">western predatory mite</name>
    <dbReference type="NCBI Taxonomy" id="34638"/>
    <lineage>
        <taxon>Eukaryota</taxon>
        <taxon>Metazoa</taxon>
        <taxon>Ecdysozoa</taxon>
        <taxon>Arthropoda</taxon>
        <taxon>Chelicerata</taxon>
        <taxon>Arachnida</taxon>
        <taxon>Acari</taxon>
        <taxon>Parasitiformes</taxon>
        <taxon>Mesostigmata</taxon>
        <taxon>Gamasina</taxon>
        <taxon>Phytoseioidea</taxon>
        <taxon>Phytoseiidae</taxon>
        <taxon>Typhlodrominae</taxon>
        <taxon>Galendromus</taxon>
    </lineage>
</organism>
<feature type="region of interest" description="Disordered" evidence="8">
    <location>
        <begin position="149"/>
        <end position="224"/>
    </location>
</feature>
<dbReference type="SUPFAM" id="SSF57667">
    <property type="entry name" value="beta-beta-alpha zinc fingers"/>
    <property type="match status" value="2"/>
</dbReference>
<feature type="compositionally biased region" description="Polar residues" evidence="8">
    <location>
        <begin position="153"/>
        <end position="167"/>
    </location>
</feature>
<dbReference type="AlphaFoldDB" id="A0AAJ6QP68"/>
<accession>A0AAJ6QP68</accession>
<dbReference type="InterPro" id="IPR036236">
    <property type="entry name" value="Znf_C2H2_sf"/>
</dbReference>
<name>A0AAJ6QP68_9ACAR</name>
<gene>
    <name evidence="11" type="primary">LOC100901618</name>
</gene>
<dbReference type="Gene3D" id="3.30.1490.490">
    <property type="match status" value="1"/>
</dbReference>
<keyword evidence="10" id="KW-1185">Reference proteome</keyword>
<evidence type="ECO:0000256" key="4">
    <source>
        <dbReference type="ARBA" id="ARBA00022771"/>
    </source>
</evidence>
<dbReference type="KEGG" id="goe:100901618"/>
<dbReference type="RefSeq" id="XP_003739121.1">
    <property type="nucleotide sequence ID" value="XM_003739073.3"/>
</dbReference>
<dbReference type="Proteomes" id="UP000694867">
    <property type="component" value="Unplaced"/>
</dbReference>
<dbReference type="GO" id="GO:0003677">
    <property type="term" value="F:DNA binding"/>
    <property type="evidence" value="ECO:0007669"/>
    <property type="project" value="InterPro"/>
</dbReference>
<sequence>MVVFSCDACGESLRKKDVQKHYQFNCRRCESLTCVDCKKQFWGDEYNAHTQCVTDEDFKYGLVGEHKCDKGQKKQDLWISNIDDLLADRGTDKRFTPVFIEMRKFENVPRKKKPFLNWSKCTMKRFPYKVVEEAFDLLLESHAKKLKALNDAPNGNNSKGGKDSTTPLAAENGKSSARGDEETNVTSKAKKKRMASENEEDVDEPRPKKKKKKLEKETSEELQQDTVISEGAVEKRNKKFKLEKSVARVLLEKNGAIKMKKLIRKVTALYTEYCEENGHSKAWDVDEISSRVEKLLSKNECFQSTDGCVQLTESGIAKFSAGRVAPSA</sequence>
<keyword evidence="5" id="KW-0862">Zinc</keyword>
<reference evidence="11" key="1">
    <citation type="submission" date="2025-08" db="UniProtKB">
        <authorList>
            <consortium name="RefSeq"/>
        </authorList>
    </citation>
    <scope>IDENTIFICATION</scope>
</reference>